<reference evidence="1 2" key="1">
    <citation type="submission" date="2019-12" db="EMBL/GenBank/DDBJ databases">
        <authorList>
            <person name="Alioto T."/>
            <person name="Alioto T."/>
            <person name="Gomez Garrido J."/>
        </authorList>
    </citation>
    <scope>NUCLEOTIDE SEQUENCE [LARGE SCALE GENOMIC DNA]</scope>
</reference>
<dbReference type="AlphaFoldDB" id="A0A8S0PZS4"/>
<dbReference type="EMBL" id="CACTIH010000372">
    <property type="protein sequence ID" value="CAA2960120.1"/>
    <property type="molecule type" value="Genomic_DNA"/>
</dbReference>
<evidence type="ECO:0000313" key="1">
    <source>
        <dbReference type="EMBL" id="CAA2960120.1"/>
    </source>
</evidence>
<proteinExistence type="predicted"/>
<keyword evidence="2" id="KW-1185">Reference proteome</keyword>
<evidence type="ECO:0000313" key="2">
    <source>
        <dbReference type="Proteomes" id="UP000594638"/>
    </source>
</evidence>
<protein>
    <submittedName>
        <fullName evidence="1">Uncharacterized protein</fullName>
    </submittedName>
</protein>
<gene>
    <name evidence="1" type="ORF">OLEA9_A121021</name>
</gene>
<comment type="caution">
    <text evidence="1">The sequence shown here is derived from an EMBL/GenBank/DDBJ whole genome shotgun (WGS) entry which is preliminary data.</text>
</comment>
<accession>A0A8S0PZS4</accession>
<name>A0A8S0PZS4_OLEEU</name>
<dbReference type="Proteomes" id="UP000594638">
    <property type="component" value="Unassembled WGS sequence"/>
</dbReference>
<organism evidence="1 2">
    <name type="scientific">Olea europaea subsp. europaea</name>
    <dbReference type="NCBI Taxonomy" id="158383"/>
    <lineage>
        <taxon>Eukaryota</taxon>
        <taxon>Viridiplantae</taxon>
        <taxon>Streptophyta</taxon>
        <taxon>Embryophyta</taxon>
        <taxon>Tracheophyta</taxon>
        <taxon>Spermatophyta</taxon>
        <taxon>Magnoliopsida</taxon>
        <taxon>eudicotyledons</taxon>
        <taxon>Gunneridae</taxon>
        <taxon>Pentapetalae</taxon>
        <taxon>asterids</taxon>
        <taxon>lamiids</taxon>
        <taxon>Lamiales</taxon>
        <taxon>Oleaceae</taxon>
        <taxon>Oleeae</taxon>
        <taxon>Olea</taxon>
    </lineage>
</organism>
<dbReference type="OrthoDB" id="1748653at2759"/>
<dbReference type="Gramene" id="OE9A121021T1">
    <property type="protein sequence ID" value="OE9A121021C1"/>
    <property type="gene ID" value="OE9A121021"/>
</dbReference>
<sequence>MAASQMAEDFRKMIWIILQMKLFLDRNWLKHTEVSFSQSLLSFYITDYYLKQDMAYGTLLDNCANGKNEQQSNAEIQNSLRQEILHLERRLQDQVSVRYALEKALGYTVSCHDTTDEIAMAKLFSLFVMSLLLQIQANVTKLRPLGSVIFRSGEMLQVLLVGDDKVF</sequence>